<accession>A0A2U3QUH1</accession>
<evidence type="ECO:0000313" key="3">
    <source>
        <dbReference type="EMBL" id="SPR04644.1"/>
    </source>
</evidence>
<dbReference type="EMBL" id="LS398547">
    <property type="protein sequence ID" value="SPR03510.1"/>
    <property type="molecule type" value="Genomic_DNA"/>
</dbReference>
<evidence type="ECO:0000313" key="2">
    <source>
        <dbReference type="EMBL" id="SPR03510.1"/>
    </source>
</evidence>
<organism evidence="3 4">
    <name type="scientific">Orientia tsutsugamushi</name>
    <name type="common">Rickettsia tsutsugamushi</name>
    <dbReference type="NCBI Taxonomy" id="784"/>
    <lineage>
        <taxon>Bacteria</taxon>
        <taxon>Pseudomonadati</taxon>
        <taxon>Pseudomonadota</taxon>
        <taxon>Alphaproteobacteria</taxon>
        <taxon>Rickettsiales</taxon>
        <taxon>Rickettsiaceae</taxon>
        <taxon>Rickettsieae</taxon>
        <taxon>Orientia</taxon>
    </lineage>
</organism>
<evidence type="ECO:0000313" key="5">
    <source>
        <dbReference type="Proteomes" id="UP000244960"/>
    </source>
</evidence>
<dbReference type="GO" id="GO:0003677">
    <property type="term" value="F:DNA binding"/>
    <property type="evidence" value="ECO:0007669"/>
    <property type="project" value="InterPro"/>
</dbReference>
<dbReference type="PROSITE" id="PS50943">
    <property type="entry name" value="HTH_CROC1"/>
    <property type="match status" value="1"/>
</dbReference>
<dbReference type="InterPro" id="IPR001387">
    <property type="entry name" value="Cro/C1-type_HTH"/>
</dbReference>
<evidence type="ECO:0000313" key="4">
    <source>
        <dbReference type="Proteomes" id="UP000244943"/>
    </source>
</evidence>
<dbReference type="STRING" id="357244.OTBS_0168"/>
<dbReference type="GeneID" id="89458773"/>
<dbReference type="Proteomes" id="UP000244943">
    <property type="component" value="Chromosome I"/>
</dbReference>
<dbReference type="InterPro" id="IPR010982">
    <property type="entry name" value="Lambda_DNA-bd_dom_sf"/>
</dbReference>
<dbReference type="CDD" id="cd00093">
    <property type="entry name" value="HTH_XRE"/>
    <property type="match status" value="1"/>
</dbReference>
<dbReference type="Gene3D" id="1.10.260.40">
    <property type="entry name" value="lambda repressor-like DNA-binding domains"/>
    <property type="match status" value="1"/>
</dbReference>
<proteinExistence type="predicted"/>
<dbReference type="AlphaFoldDB" id="A0A2U3QUH1"/>
<protein>
    <submittedName>
        <fullName evidence="3">Transcriptional regulator</fullName>
    </submittedName>
</protein>
<dbReference type="EMBL" id="LS398552">
    <property type="protein sequence ID" value="SPR04644.1"/>
    <property type="molecule type" value="Genomic_DNA"/>
</dbReference>
<feature type="domain" description="HTH cro/C1-type" evidence="1">
    <location>
        <begin position="26"/>
        <end position="80"/>
    </location>
</feature>
<sequence length="148" mass="16718">MATSPNPNPNSNTKVDSIDLYVSKRLKMRRVILGLSQKKLAEAVDVSIQQIQKYEKSTNRISSGKLYSLANLLKVPIGYFFENASSYTDCKNNVNTISVFAEDQENFLSDDTVTEKEVLNLIKAFNEVKNSHVRKKIIDLVKSIKAME</sequence>
<name>A0A2U3QUH1_ORITS</name>
<dbReference type="Proteomes" id="UP000244960">
    <property type="component" value="Chromosome I"/>
</dbReference>
<gene>
    <name evidence="2" type="ORF">UT176_00288</name>
    <name evidence="3" type="ORF">UT76HP_00471</name>
</gene>
<evidence type="ECO:0000259" key="1">
    <source>
        <dbReference type="PROSITE" id="PS50943"/>
    </source>
</evidence>
<dbReference type="Pfam" id="PF01381">
    <property type="entry name" value="HTH_3"/>
    <property type="match status" value="1"/>
</dbReference>
<dbReference type="RefSeq" id="WP_045914999.1">
    <property type="nucleotide sequence ID" value="NZ_CP044031.1"/>
</dbReference>
<reference evidence="4 5" key="2">
    <citation type="submission" date="2018-03" db="EMBL/GenBank/DDBJ databases">
        <authorList>
            <person name="Batty M. E."/>
            <person name="Batty M E."/>
        </authorList>
    </citation>
    <scope>NUCLEOTIDE SEQUENCE [LARGE SCALE GENOMIC DNA]</scope>
</reference>
<dbReference type="SUPFAM" id="SSF47413">
    <property type="entry name" value="lambda repressor-like DNA-binding domains"/>
    <property type="match status" value="1"/>
</dbReference>
<dbReference type="SMART" id="SM00530">
    <property type="entry name" value="HTH_XRE"/>
    <property type="match status" value="1"/>
</dbReference>
<reference evidence="3" key="1">
    <citation type="submission" date="2018-03" db="EMBL/GenBank/DDBJ databases">
        <authorList>
            <person name="Keele B.F."/>
        </authorList>
    </citation>
    <scope>NUCLEOTIDE SEQUENCE [LARGE SCALE GENOMIC DNA]</scope>
    <source>
        <strain evidence="2">UT176</strain>
        <strain evidence="3">UT76</strain>
    </source>
</reference>